<sequence>MRTTGEVMGIADNFGIAFFKAQDATGTPLPTDPGEGAFS</sequence>
<name>A0A7G9Y8T6_9EURY</name>
<protein>
    <submittedName>
        <fullName evidence="1">Uncharacterized protein</fullName>
    </submittedName>
</protein>
<proteinExistence type="predicted"/>
<dbReference type="AlphaFoldDB" id="A0A7G9Y8T6"/>
<accession>A0A7G9Y8T6</accession>
<reference evidence="1" key="1">
    <citation type="submission" date="2020-06" db="EMBL/GenBank/DDBJ databases">
        <title>Unique genomic features of the anaerobic methanotrophic archaea.</title>
        <authorList>
            <person name="Chadwick G.L."/>
            <person name="Skennerton C.T."/>
            <person name="Laso-Perez R."/>
            <person name="Leu A.O."/>
            <person name="Speth D.R."/>
            <person name="Yu H."/>
            <person name="Morgan-Lang C."/>
            <person name="Hatzenpichler R."/>
            <person name="Goudeau D."/>
            <person name="Malmstrom R."/>
            <person name="Brazelton W.J."/>
            <person name="Woyke T."/>
            <person name="Hallam S.J."/>
            <person name="Tyson G.W."/>
            <person name="Wegener G."/>
            <person name="Boetius A."/>
            <person name="Orphan V."/>
        </authorList>
    </citation>
    <scope>NUCLEOTIDE SEQUENCE</scope>
</reference>
<dbReference type="EMBL" id="MT630970">
    <property type="protein sequence ID" value="QNO44420.1"/>
    <property type="molecule type" value="Genomic_DNA"/>
</dbReference>
<evidence type="ECO:0000313" key="1">
    <source>
        <dbReference type="EMBL" id="QNO44420.1"/>
    </source>
</evidence>
<gene>
    <name evidence="1" type="ORF">POGJBKNB_00003</name>
</gene>
<organism evidence="1">
    <name type="scientific">Candidatus Methanogaster sp. ANME-2c ERB4</name>
    <dbReference type="NCBI Taxonomy" id="2759911"/>
    <lineage>
        <taxon>Archaea</taxon>
        <taxon>Methanobacteriati</taxon>
        <taxon>Methanobacteriota</taxon>
        <taxon>Stenosarchaea group</taxon>
        <taxon>Methanomicrobia</taxon>
        <taxon>Methanosarcinales</taxon>
        <taxon>ANME-2 cluster</taxon>
        <taxon>Candidatus Methanogasteraceae</taxon>
        <taxon>Candidatus Methanogaster</taxon>
    </lineage>
</organism>